<dbReference type="InterPro" id="IPR002048">
    <property type="entry name" value="EF_hand_dom"/>
</dbReference>
<sequence>MIISTATPLPNATTPAPSPVTLESHAGQLDFSHMLKELDLDGDGQISDQEFGSYRAAKAARGEFVPADGPGNQGTGNKAASELAEILFHKAMENGSTDS</sequence>
<feature type="domain" description="EF-hand" evidence="1">
    <location>
        <begin position="26"/>
        <end position="61"/>
    </location>
</feature>
<organism evidence="2 3">
    <name type="scientific">Parasedimentitalea psychrophila</name>
    <dbReference type="NCBI Taxonomy" id="2997337"/>
    <lineage>
        <taxon>Bacteria</taxon>
        <taxon>Pseudomonadati</taxon>
        <taxon>Pseudomonadota</taxon>
        <taxon>Alphaproteobacteria</taxon>
        <taxon>Rhodobacterales</taxon>
        <taxon>Paracoccaceae</taxon>
        <taxon>Parasedimentitalea</taxon>
    </lineage>
</organism>
<evidence type="ECO:0000313" key="2">
    <source>
        <dbReference type="EMBL" id="WIY25965.1"/>
    </source>
</evidence>
<keyword evidence="3" id="KW-1185">Reference proteome</keyword>
<dbReference type="RefSeq" id="WP_270918384.1">
    <property type="nucleotide sequence ID" value="NZ_CP127247.1"/>
</dbReference>
<accession>A0A9Y2P7M1</accession>
<proteinExistence type="predicted"/>
<protein>
    <recommendedName>
        <fullName evidence="1">EF-hand domain-containing protein</fullName>
    </recommendedName>
</protein>
<name>A0A9Y2P7M1_9RHOB</name>
<dbReference type="Proteomes" id="UP001238334">
    <property type="component" value="Chromosome"/>
</dbReference>
<dbReference type="InterPro" id="IPR018247">
    <property type="entry name" value="EF_Hand_1_Ca_BS"/>
</dbReference>
<evidence type="ECO:0000259" key="1">
    <source>
        <dbReference type="PROSITE" id="PS50222"/>
    </source>
</evidence>
<gene>
    <name evidence="2" type="ORF">QPJ95_03235</name>
</gene>
<dbReference type="PROSITE" id="PS50222">
    <property type="entry name" value="EF_HAND_2"/>
    <property type="match status" value="1"/>
</dbReference>
<evidence type="ECO:0000313" key="3">
    <source>
        <dbReference type="Proteomes" id="UP001238334"/>
    </source>
</evidence>
<dbReference type="GO" id="GO:0005509">
    <property type="term" value="F:calcium ion binding"/>
    <property type="evidence" value="ECO:0007669"/>
    <property type="project" value="InterPro"/>
</dbReference>
<dbReference type="EMBL" id="CP127247">
    <property type="protein sequence ID" value="WIY25965.1"/>
    <property type="molecule type" value="Genomic_DNA"/>
</dbReference>
<dbReference type="InterPro" id="IPR011992">
    <property type="entry name" value="EF-hand-dom_pair"/>
</dbReference>
<reference evidence="2 3" key="1">
    <citation type="submission" date="2023-06" db="EMBL/GenBank/DDBJ databases">
        <title>Parasedimentitalea psychrophila sp. nov., a psychrophilic bacterium isolated from deep-sea sediment.</title>
        <authorList>
            <person name="Li A."/>
        </authorList>
    </citation>
    <scope>NUCLEOTIDE SEQUENCE [LARGE SCALE GENOMIC DNA]</scope>
    <source>
        <strain evidence="2 3">QS115</strain>
    </source>
</reference>
<dbReference type="KEGG" id="ppso:QPJ95_03235"/>
<dbReference type="SUPFAM" id="SSF47473">
    <property type="entry name" value="EF-hand"/>
    <property type="match status" value="1"/>
</dbReference>
<dbReference type="PROSITE" id="PS00018">
    <property type="entry name" value="EF_HAND_1"/>
    <property type="match status" value="1"/>
</dbReference>
<dbReference type="AlphaFoldDB" id="A0A9Y2P7M1"/>